<proteinExistence type="predicted"/>
<feature type="compositionally biased region" description="Basic and acidic residues" evidence="1">
    <location>
        <begin position="427"/>
        <end position="437"/>
    </location>
</feature>
<keyword evidence="2" id="KW-0472">Membrane</keyword>
<gene>
    <name evidence="3" type="ORF">PENSTE_c001G02010</name>
</gene>
<dbReference type="Gene3D" id="1.20.58.340">
    <property type="entry name" value="Magnesium transport protein CorA, transmembrane region"/>
    <property type="match status" value="1"/>
</dbReference>
<evidence type="ECO:0000256" key="1">
    <source>
        <dbReference type="SAM" id="MobiDB-lite"/>
    </source>
</evidence>
<evidence type="ECO:0000313" key="4">
    <source>
        <dbReference type="Proteomes" id="UP000191285"/>
    </source>
</evidence>
<protein>
    <submittedName>
        <fullName evidence="3">Uncharacterized protein</fullName>
    </submittedName>
</protein>
<feature type="region of interest" description="Disordered" evidence="1">
    <location>
        <begin position="423"/>
        <end position="453"/>
    </location>
</feature>
<reference evidence="4" key="1">
    <citation type="journal article" date="2017" name="Nat. Microbiol.">
        <title>Global analysis of biosynthetic gene clusters reveals vast potential of secondary metabolite production in Penicillium species.</title>
        <authorList>
            <person name="Nielsen J.C."/>
            <person name="Grijseels S."/>
            <person name="Prigent S."/>
            <person name="Ji B."/>
            <person name="Dainat J."/>
            <person name="Nielsen K.F."/>
            <person name="Frisvad J.C."/>
            <person name="Workman M."/>
            <person name="Nielsen J."/>
        </authorList>
    </citation>
    <scope>NUCLEOTIDE SEQUENCE [LARGE SCALE GENOMIC DNA]</scope>
    <source>
        <strain evidence="4">IBT 24891</strain>
    </source>
</reference>
<keyword evidence="4" id="KW-1185">Reference proteome</keyword>
<feature type="transmembrane region" description="Helical" evidence="2">
    <location>
        <begin position="351"/>
        <end position="372"/>
    </location>
</feature>
<dbReference type="STRING" id="303698.A0A1V6TXZ4"/>
<keyword evidence="2" id="KW-0812">Transmembrane</keyword>
<keyword evidence="2" id="KW-1133">Transmembrane helix</keyword>
<dbReference type="OrthoDB" id="1046782at2759"/>
<dbReference type="Proteomes" id="UP000191285">
    <property type="component" value="Unassembled WGS sequence"/>
</dbReference>
<name>A0A1V6TXZ4_9EURO</name>
<dbReference type="AlphaFoldDB" id="A0A1V6TXZ4"/>
<comment type="caution">
    <text evidence="3">The sequence shown here is derived from an EMBL/GenBank/DDBJ whole genome shotgun (WGS) entry which is preliminary data.</text>
</comment>
<evidence type="ECO:0000313" key="3">
    <source>
        <dbReference type="EMBL" id="OQE31205.1"/>
    </source>
</evidence>
<feature type="compositionally biased region" description="Polar residues" evidence="1">
    <location>
        <begin position="443"/>
        <end position="453"/>
    </location>
</feature>
<sequence>MPSFYQDQTLLDEFTNSAPKPGKDSFDIPTVNILDWTQDPNGDYDLISRKITVFEIAHLPVPAIRIILSPLDLPSSYFAKSALWLFDHYAIPSAFVAARVRGATHSFGALNEVGGYNCAWFHYLCKNVTVTHNAQKAMISDPTPGALQTKHADSTWIRSGYFMKWAAESSLDPQITLLCFGASHYLKERFQRIPLSSIPHSVALDPYSLFAVITEELSIQMDNTLWDLLSVFRHIESNTILPAEDRESLTGIHNVSKHIIFLQESAEAVLSSLNAIIRHHRDRIPPKNAPAPRRHAYEMAKGFLAHTETHFQSISLRLKNLEKRMEKTISLSFHLVTQDGNRIMQEDSKSMAIIALATLIFLPISTVSSVFGSQFFNFDPDMDDPNRRHGDGYIPPPGKYEPRFHRTSFLDDKDMQESIEKFAVTESSRKSAVERGSHGGGYTPNTDGGNPKA</sequence>
<dbReference type="EMBL" id="MLKD01000001">
    <property type="protein sequence ID" value="OQE31205.1"/>
    <property type="molecule type" value="Genomic_DNA"/>
</dbReference>
<evidence type="ECO:0000256" key="2">
    <source>
        <dbReference type="SAM" id="Phobius"/>
    </source>
</evidence>
<accession>A0A1V6TXZ4</accession>
<organism evidence="3 4">
    <name type="scientific">Penicillium steckii</name>
    <dbReference type="NCBI Taxonomy" id="303698"/>
    <lineage>
        <taxon>Eukaryota</taxon>
        <taxon>Fungi</taxon>
        <taxon>Dikarya</taxon>
        <taxon>Ascomycota</taxon>
        <taxon>Pezizomycotina</taxon>
        <taxon>Eurotiomycetes</taxon>
        <taxon>Eurotiomycetidae</taxon>
        <taxon>Eurotiales</taxon>
        <taxon>Aspergillaceae</taxon>
        <taxon>Penicillium</taxon>
    </lineage>
</organism>